<feature type="transmembrane region" description="Helical" evidence="7">
    <location>
        <begin position="162"/>
        <end position="182"/>
    </location>
</feature>
<dbReference type="EMBL" id="CP032624">
    <property type="protein sequence ID" value="AYG02560.1"/>
    <property type="molecule type" value="Genomic_DNA"/>
</dbReference>
<feature type="transmembrane region" description="Helical" evidence="7">
    <location>
        <begin position="188"/>
        <end position="210"/>
    </location>
</feature>
<dbReference type="SUPFAM" id="SSF161098">
    <property type="entry name" value="MetI-like"/>
    <property type="match status" value="1"/>
</dbReference>
<reference evidence="9 10" key="1">
    <citation type="submission" date="2018-09" db="EMBL/GenBank/DDBJ databases">
        <title>Genome sequencing of strain 2DFW10M-5.</title>
        <authorList>
            <person name="Heo J."/>
            <person name="Kim S.-J."/>
            <person name="Kwon S.-W."/>
        </authorList>
    </citation>
    <scope>NUCLEOTIDE SEQUENCE [LARGE SCALE GENOMIC DNA]</scope>
    <source>
        <strain evidence="9 10">2DFW10M-5</strain>
    </source>
</reference>
<evidence type="ECO:0000256" key="4">
    <source>
        <dbReference type="ARBA" id="ARBA00022692"/>
    </source>
</evidence>
<accession>A0A387BNE5</accession>
<keyword evidence="2 7" id="KW-0813">Transport</keyword>
<dbReference type="InterPro" id="IPR000515">
    <property type="entry name" value="MetI-like"/>
</dbReference>
<name>A0A387BNE5_9MICO</name>
<keyword evidence="5 7" id="KW-1133">Transmembrane helix</keyword>
<dbReference type="InterPro" id="IPR025966">
    <property type="entry name" value="OppC_N"/>
</dbReference>
<comment type="subcellular location">
    <subcellularLocation>
        <location evidence="1 7">Cell membrane</location>
        <topology evidence="1 7">Multi-pass membrane protein</topology>
    </subcellularLocation>
</comment>
<dbReference type="AlphaFoldDB" id="A0A387BNE5"/>
<protein>
    <submittedName>
        <fullName evidence="9">ABC transporter permease</fullName>
    </submittedName>
</protein>
<dbReference type="PANTHER" id="PTHR43386:SF1">
    <property type="entry name" value="D,D-DIPEPTIDE TRANSPORT SYSTEM PERMEASE PROTEIN DDPC-RELATED"/>
    <property type="match status" value="1"/>
</dbReference>
<keyword evidence="4 7" id="KW-0812">Transmembrane</keyword>
<dbReference type="Pfam" id="PF12911">
    <property type="entry name" value="OppC_N"/>
    <property type="match status" value="1"/>
</dbReference>
<evidence type="ECO:0000256" key="2">
    <source>
        <dbReference type="ARBA" id="ARBA00022448"/>
    </source>
</evidence>
<evidence type="ECO:0000256" key="3">
    <source>
        <dbReference type="ARBA" id="ARBA00022475"/>
    </source>
</evidence>
<dbReference type="Gene3D" id="1.10.3720.10">
    <property type="entry name" value="MetI-like"/>
    <property type="match status" value="1"/>
</dbReference>
<feature type="transmembrane region" description="Helical" evidence="7">
    <location>
        <begin position="131"/>
        <end position="155"/>
    </location>
</feature>
<dbReference type="Pfam" id="PF00528">
    <property type="entry name" value="BPD_transp_1"/>
    <property type="match status" value="1"/>
</dbReference>
<keyword evidence="3" id="KW-1003">Cell membrane</keyword>
<comment type="similarity">
    <text evidence="7">Belongs to the binding-protein-dependent transport system permease family.</text>
</comment>
<organism evidence="9 10">
    <name type="scientific">Gryllotalpicola protaetiae</name>
    <dbReference type="NCBI Taxonomy" id="2419771"/>
    <lineage>
        <taxon>Bacteria</taxon>
        <taxon>Bacillati</taxon>
        <taxon>Actinomycetota</taxon>
        <taxon>Actinomycetes</taxon>
        <taxon>Micrococcales</taxon>
        <taxon>Microbacteriaceae</taxon>
        <taxon>Gryllotalpicola</taxon>
    </lineage>
</organism>
<evidence type="ECO:0000256" key="6">
    <source>
        <dbReference type="ARBA" id="ARBA00023136"/>
    </source>
</evidence>
<evidence type="ECO:0000313" key="9">
    <source>
        <dbReference type="EMBL" id="AYG02560.1"/>
    </source>
</evidence>
<evidence type="ECO:0000313" key="10">
    <source>
        <dbReference type="Proteomes" id="UP000275069"/>
    </source>
</evidence>
<dbReference type="PROSITE" id="PS50928">
    <property type="entry name" value="ABC_TM1"/>
    <property type="match status" value="1"/>
</dbReference>
<gene>
    <name evidence="9" type="ORF">D7I44_02810</name>
</gene>
<feature type="transmembrane region" description="Helical" evidence="7">
    <location>
        <begin position="55"/>
        <end position="73"/>
    </location>
</feature>
<dbReference type="Proteomes" id="UP000275069">
    <property type="component" value="Chromosome"/>
</dbReference>
<feature type="transmembrane region" description="Helical" evidence="7">
    <location>
        <begin position="298"/>
        <end position="320"/>
    </location>
</feature>
<evidence type="ECO:0000256" key="7">
    <source>
        <dbReference type="RuleBase" id="RU363032"/>
    </source>
</evidence>
<dbReference type="GO" id="GO:0055085">
    <property type="term" value="P:transmembrane transport"/>
    <property type="evidence" value="ECO:0007669"/>
    <property type="project" value="InterPro"/>
</dbReference>
<feature type="domain" description="ABC transmembrane type-1" evidence="8">
    <location>
        <begin position="127"/>
        <end position="317"/>
    </location>
</feature>
<dbReference type="RefSeq" id="WP_120788094.1">
    <property type="nucleotide sequence ID" value="NZ_CP032624.1"/>
</dbReference>
<feature type="transmembrane region" description="Helical" evidence="7">
    <location>
        <begin position="241"/>
        <end position="262"/>
    </location>
</feature>
<dbReference type="GO" id="GO:0005886">
    <property type="term" value="C:plasma membrane"/>
    <property type="evidence" value="ECO:0007669"/>
    <property type="project" value="UniProtKB-SubCell"/>
</dbReference>
<proteinExistence type="inferred from homology"/>
<dbReference type="KEGG" id="gry:D7I44_02810"/>
<evidence type="ECO:0000259" key="8">
    <source>
        <dbReference type="PROSITE" id="PS50928"/>
    </source>
</evidence>
<evidence type="ECO:0000256" key="5">
    <source>
        <dbReference type="ARBA" id="ARBA00022989"/>
    </source>
</evidence>
<keyword evidence="6 7" id="KW-0472">Membrane</keyword>
<evidence type="ECO:0000256" key="1">
    <source>
        <dbReference type="ARBA" id="ARBA00004651"/>
    </source>
</evidence>
<sequence>MSQLPPIEPDLNEAAAGAAAPSTLAATDQQSNLELKEVEGLSQGRIVWRRFLRHRGAMISAAILLIVVLGAFTSEGIDALGIKIPGWWHYSYTQLTSIHDGGVPSWQHPFGQDSLGRDMFAVVMRGAQQSLMIVFIVGIISLVVGVIIGAASGFFRGWIDTILMRFTDIVLVIPLIVLTATLGRNFGARGSLVLAIVLGLASWTALARLVRGDFLSLREREFVDAARVAGAGPWRIMMVHILPNAIGVIIVNTTLLMSATILTESAVSFLNFGVQFPDVSLGSVIGQYQAAFATRPWLFFWPAAFIVIISLTINFIGDGLRDAFDPRQKRALNKAARQSAAAAREKARAAASAVDQPA</sequence>
<dbReference type="InterPro" id="IPR050366">
    <property type="entry name" value="BP-dependent_transpt_permease"/>
</dbReference>
<dbReference type="InterPro" id="IPR035906">
    <property type="entry name" value="MetI-like_sf"/>
</dbReference>
<dbReference type="PANTHER" id="PTHR43386">
    <property type="entry name" value="OLIGOPEPTIDE TRANSPORT SYSTEM PERMEASE PROTEIN APPC"/>
    <property type="match status" value="1"/>
</dbReference>
<dbReference type="CDD" id="cd06261">
    <property type="entry name" value="TM_PBP2"/>
    <property type="match status" value="1"/>
</dbReference>
<dbReference type="OrthoDB" id="6637947at2"/>
<keyword evidence="10" id="KW-1185">Reference proteome</keyword>